<dbReference type="EMBL" id="JAPEUR010000409">
    <property type="protein sequence ID" value="KAJ4309854.1"/>
    <property type="molecule type" value="Genomic_DNA"/>
</dbReference>
<name>A0A9W8TAR4_9HYPO</name>
<dbReference type="Proteomes" id="UP001140502">
    <property type="component" value="Unassembled WGS sequence"/>
</dbReference>
<dbReference type="AlphaFoldDB" id="A0A9W8TAR4"/>
<protein>
    <submittedName>
        <fullName evidence="1">Uncharacterized protein</fullName>
    </submittedName>
</protein>
<comment type="caution">
    <text evidence="1">The sequence shown here is derived from an EMBL/GenBank/DDBJ whole genome shotgun (WGS) entry which is preliminary data.</text>
</comment>
<keyword evidence="2" id="KW-1185">Reference proteome</keyword>
<organism evidence="1 2">
    <name type="scientific">Fusarium piperis</name>
    <dbReference type="NCBI Taxonomy" id="1435070"/>
    <lineage>
        <taxon>Eukaryota</taxon>
        <taxon>Fungi</taxon>
        <taxon>Dikarya</taxon>
        <taxon>Ascomycota</taxon>
        <taxon>Pezizomycotina</taxon>
        <taxon>Sordariomycetes</taxon>
        <taxon>Hypocreomycetidae</taxon>
        <taxon>Hypocreales</taxon>
        <taxon>Nectriaceae</taxon>
        <taxon>Fusarium</taxon>
        <taxon>Fusarium solani species complex</taxon>
    </lineage>
</organism>
<reference evidence="1" key="1">
    <citation type="submission" date="2022-10" db="EMBL/GenBank/DDBJ databases">
        <title>Tapping the CABI collections for fungal endophytes: first genome assemblies for Collariella, Neodidymelliopsis, Ascochyta clinopodiicola, Didymella pomorum, Didymosphaeria variabile, Neocosmospora piperis and Neocucurbitaria cava.</title>
        <authorList>
            <person name="Hill R."/>
        </authorList>
    </citation>
    <scope>NUCLEOTIDE SEQUENCE</scope>
    <source>
        <strain evidence="1">IMI 366586</strain>
    </source>
</reference>
<evidence type="ECO:0000313" key="2">
    <source>
        <dbReference type="Proteomes" id="UP001140502"/>
    </source>
</evidence>
<accession>A0A9W8TAR4</accession>
<gene>
    <name evidence="1" type="ORF">N0V84_011282</name>
</gene>
<sequence>MLEQLPTDPSSSVLYLFQPVHPVINRDIQLSKCLFLLQLRLVAELGNTRRAQILADTRVEVPTTYAERIDLKSLHPINSLLLKQRKFSLLILFRGIDLLRAGGKLLESLLLRGLAIL</sequence>
<proteinExistence type="predicted"/>
<evidence type="ECO:0000313" key="1">
    <source>
        <dbReference type="EMBL" id="KAJ4309854.1"/>
    </source>
</evidence>